<dbReference type="Gene3D" id="3.30.40.10">
    <property type="entry name" value="Zinc/RING finger domain, C3HC4 (zinc finger)"/>
    <property type="match status" value="1"/>
</dbReference>
<dbReference type="InterPro" id="IPR053238">
    <property type="entry name" value="RING-H2_zinc_finger"/>
</dbReference>
<evidence type="ECO:0000256" key="15">
    <source>
        <dbReference type="SAM" id="MobiDB-lite"/>
    </source>
</evidence>
<keyword evidence="6 16" id="KW-0812">Transmembrane</keyword>
<feature type="compositionally biased region" description="Polar residues" evidence="15">
    <location>
        <begin position="209"/>
        <end position="227"/>
    </location>
</feature>
<dbReference type="AlphaFoldDB" id="A0A251NUI3"/>
<dbReference type="EMBL" id="CM007656">
    <property type="protein sequence ID" value="ONI02390.1"/>
    <property type="molecule type" value="Genomic_DNA"/>
</dbReference>
<evidence type="ECO:0000313" key="20">
    <source>
        <dbReference type="Proteomes" id="UP000006882"/>
    </source>
</evidence>
<dbReference type="SMART" id="SM00184">
    <property type="entry name" value="RING"/>
    <property type="match status" value="1"/>
</dbReference>
<keyword evidence="10" id="KW-0862">Zinc</keyword>
<feature type="region of interest" description="Disordered" evidence="15">
    <location>
        <begin position="169"/>
        <end position="188"/>
    </location>
</feature>
<evidence type="ECO:0000313" key="19">
    <source>
        <dbReference type="EMBL" id="ONI02390.1"/>
    </source>
</evidence>
<dbReference type="OrthoDB" id="8062037at2759"/>
<evidence type="ECO:0000256" key="14">
    <source>
        <dbReference type="PROSITE-ProRule" id="PRU00175"/>
    </source>
</evidence>
<evidence type="ECO:0000256" key="17">
    <source>
        <dbReference type="SAM" id="SignalP"/>
    </source>
</evidence>
<dbReference type="GO" id="GO:0008270">
    <property type="term" value="F:zinc ion binding"/>
    <property type="evidence" value="ECO:0007669"/>
    <property type="project" value="UniProtKB-KW"/>
</dbReference>
<dbReference type="Proteomes" id="UP000006882">
    <property type="component" value="Chromosome G6"/>
</dbReference>
<keyword evidence="17" id="KW-0732">Signal</keyword>
<dbReference type="SUPFAM" id="SSF57850">
    <property type="entry name" value="RING/U-box"/>
    <property type="match status" value="1"/>
</dbReference>
<dbReference type="PANTHER" id="PTHR14155:SF576">
    <property type="entry name" value="E3 UBIQUITIN-PROTEIN LIGASE ATL6-LIKE"/>
    <property type="match status" value="1"/>
</dbReference>
<comment type="similarity">
    <text evidence="13">Belongs to the RING-type zinc finger family. ATL subfamily.</text>
</comment>
<keyword evidence="5" id="KW-0808">Transferase</keyword>
<dbReference type="eggNOG" id="KOG0800">
    <property type="taxonomic scope" value="Eukaryota"/>
</dbReference>
<evidence type="ECO:0000259" key="18">
    <source>
        <dbReference type="PROSITE" id="PS50089"/>
    </source>
</evidence>
<comment type="subcellular location">
    <subcellularLocation>
        <location evidence="2">Membrane</location>
        <topology evidence="2">Single-pass membrane protein</topology>
    </subcellularLocation>
</comment>
<evidence type="ECO:0000256" key="8">
    <source>
        <dbReference type="ARBA" id="ARBA00022771"/>
    </source>
</evidence>
<evidence type="ECO:0000256" key="11">
    <source>
        <dbReference type="ARBA" id="ARBA00022989"/>
    </source>
</evidence>
<dbReference type="EC" id="2.3.2.27" evidence="4"/>
<evidence type="ECO:0000256" key="13">
    <source>
        <dbReference type="ARBA" id="ARBA00024209"/>
    </source>
</evidence>
<evidence type="ECO:0000256" key="9">
    <source>
        <dbReference type="ARBA" id="ARBA00022786"/>
    </source>
</evidence>
<dbReference type="InterPro" id="IPR013083">
    <property type="entry name" value="Znf_RING/FYVE/PHD"/>
</dbReference>
<keyword evidence="7" id="KW-0479">Metal-binding</keyword>
<evidence type="ECO:0000256" key="6">
    <source>
        <dbReference type="ARBA" id="ARBA00022692"/>
    </source>
</evidence>
<comment type="catalytic activity">
    <reaction evidence="1">
        <text>S-ubiquitinyl-[E2 ubiquitin-conjugating enzyme]-L-cysteine + [acceptor protein]-L-lysine = [E2 ubiquitin-conjugating enzyme]-L-cysteine + N(6)-ubiquitinyl-[acceptor protein]-L-lysine.</text>
        <dbReference type="EC" id="2.3.2.27"/>
    </reaction>
</comment>
<name>A0A251NUI3_PRUPE</name>
<feature type="signal peptide" evidence="17">
    <location>
        <begin position="1"/>
        <end position="23"/>
    </location>
</feature>
<dbReference type="CDD" id="cd16461">
    <property type="entry name" value="RING-H2_EL5-like"/>
    <property type="match status" value="1"/>
</dbReference>
<evidence type="ECO:0000256" key="4">
    <source>
        <dbReference type="ARBA" id="ARBA00012483"/>
    </source>
</evidence>
<dbReference type="Pfam" id="PF13639">
    <property type="entry name" value="zf-RING_2"/>
    <property type="match status" value="1"/>
</dbReference>
<feature type="domain" description="RING-type" evidence="18">
    <location>
        <begin position="120"/>
        <end position="162"/>
    </location>
</feature>
<keyword evidence="11 16" id="KW-1133">Transmembrane helix</keyword>
<dbReference type="GO" id="GO:0061630">
    <property type="term" value="F:ubiquitin protein ligase activity"/>
    <property type="evidence" value="ECO:0007669"/>
    <property type="project" value="UniProtKB-EC"/>
</dbReference>
<comment type="pathway">
    <text evidence="3">Protein modification; protein ubiquitination.</text>
</comment>
<protein>
    <recommendedName>
        <fullName evidence="4">RING-type E3 ubiquitin transferase</fullName>
        <ecNumber evidence="4">2.3.2.27</ecNumber>
    </recommendedName>
</protein>
<evidence type="ECO:0000256" key="5">
    <source>
        <dbReference type="ARBA" id="ARBA00022679"/>
    </source>
</evidence>
<keyword evidence="12 16" id="KW-0472">Membrane</keyword>
<dbReference type="PANTHER" id="PTHR14155">
    <property type="entry name" value="RING FINGER DOMAIN-CONTAINING"/>
    <property type="match status" value="1"/>
</dbReference>
<keyword evidence="8 14" id="KW-0863">Zinc-finger</keyword>
<feature type="region of interest" description="Disordered" evidence="15">
    <location>
        <begin position="209"/>
        <end position="249"/>
    </location>
</feature>
<dbReference type="GO" id="GO:0016020">
    <property type="term" value="C:membrane"/>
    <property type="evidence" value="ECO:0007669"/>
    <property type="project" value="UniProtKB-SubCell"/>
</dbReference>
<feature type="compositionally biased region" description="Polar residues" evidence="15">
    <location>
        <begin position="236"/>
        <end position="249"/>
    </location>
</feature>
<accession>A0A251NUI3</accession>
<keyword evidence="9" id="KW-0833">Ubl conjugation pathway</keyword>
<evidence type="ECO:0000256" key="2">
    <source>
        <dbReference type="ARBA" id="ARBA00004167"/>
    </source>
</evidence>
<proteinExistence type="inferred from homology"/>
<evidence type="ECO:0000256" key="16">
    <source>
        <dbReference type="SAM" id="Phobius"/>
    </source>
</evidence>
<gene>
    <name evidence="19" type="ORF">PRUPE_6G195100</name>
</gene>
<dbReference type="SMR" id="A0A251NUI3"/>
<keyword evidence="20" id="KW-1185">Reference proteome</keyword>
<evidence type="ECO:0000256" key="3">
    <source>
        <dbReference type="ARBA" id="ARBA00004906"/>
    </source>
</evidence>
<sequence length="376" mass="40948">MRGLIKSFSLLMLLLAFPYAINAQATQELQNNNGYGYVSTFTSSMAMILVFLVCAFFLMVFFIICIRRCAEAADIESAGSAAPATVSRRRGLDPAVIETFPILVYSAVKDLKIGKEALECAVCLGEFDDYETLRLLPKCDHVFHPDCIDAWLAAHVTCPVCRAKLSAESNSRVPEPHNDPNLESSSTTSQIEVGEAGNNAVVVNVYENQSEDPQGVETANRTSTARSGISGKFPRSHSTGHSLSQLGGNTERYTLRLPEEVRRQLISLGINKLRRSNSYDVVLPRLESSRKGYRCGGGETKSNVDNQTGWFDSCVLLRTPSFLARGSSVTFKSPKGGGGDGDGVFGKTPLRSVKTPFDCLNAKAERSKESISRLPV</sequence>
<reference evidence="19 20" key="1">
    <citation type="journal article" date="2013" name="Nat. Genet.">
        <title>The high-quality draft genome of peach (Prunus persica) identifies unique patterns of genetic diversity, domestication and genome evolution.</title>
        <authorList>
            <consortium name="International Peach Genome Initiative"/>
            <person name="Verde I."/>
            <person name="Abbott A.G."/>
            <person name="Scalabrin S."/>
            <person name="Jung S."/>
            <person name="Shu S."/>
            <person name="Marroni F."/>
            <person name="Zhebentyayeva T."/>
            <person name="Dettori M.T."/>
            <person name="Grimwood J."/>
            <person name="Cattonaro F."/>
            <person name="Zuccolo A."/>
            <person name="Rossini L."/>
            <person name="Jenkins J."/>
            <person name="Vendramin E."/>
            <person name="Meisel L.A."/>
            <person name="Decroocq V."/>
            <person name="Sosinski B."/>
            <person name="Prochnik S."/>
            <person name="Mitros T."/>
            <person name="Policriti A."/>
            <person name="Cipriani G."/>
            <person name="Dondini L."/>
            <person name="Ficklin S."/>
            <person name="Goodstein D.M."/>
            <person name="Xuan P."/>
            <person name="Del Fabbro C."/>
            <person name="Aramini V."/>
            <person name="Copetti D."/>
            <person name="Gonzalez S."/>
            <person name="Horner D.S."/>
            <person name="Falchi R."/>
            <person name="Lucas S."/>
            <person name="Mica E."/>
            <person name="Maldonado J."/>
            <person name="Lazzari B."/>
            <person name="Bielenberg D."/>
            <person name="Pirona R."/>
            <person name="Miculan M."/>
            <person name="Barakat A."/>
            <person name="Testolin R."/>
            <person name="Stella A."/>
            <person name="Tartarini S."/>
            <person name="Tonutti P."/>
            <person name="Arus P."/>
            <person name="Orellana A."/>
            <person name="Wells C."/>
            <person name="Main D."/>
            <person name="Vizzotto G."/>
            <person name="Silva H."/>
            <person name="Salamini F."/>
            <person name="Schmutz J."/>
            <person name="Morgante M."/>
            <person name="Rokhsar D.S."/>
        </authorList>
    </citation>
    <scope>NUCLEOTIDE SEQUENCE [LARGE SCALE GENOMIC DNA]</scope>
    <source>
        <strain evidence="20">cv. Nemared</strain>
    </source>
</reference>
<dbReference type="Gramene" id="ONI02390">
    <property type="protein sequence ID" value="ONI02390"/>
    <property type="gene ID" value="PRUPE_6G195100"/>
</dbReference>
<evidence type="ECO:0000256" key="1">
    <source>
        <dbReference type="ARBA" id="ARBA00000900"/>
    </source>
</evidence>
<evidence type="ECO:0000256" key="7">
    <source>
        <dbReference type="ARBA" id="ARBA00022723"/>
    </source>
</evidence>
<organism evidence="19 20">
    <name type="scientific">Prunus persica</name>
    <name type="common">Peach</name>
    <name type="synonym">Amygdalus persica</name>
    <dbReference type="NCBI Taxonomy" id="3760"/>
    <lineage>
        <taxon>Eukaryota</taxon>
        <taxon>Viridiplantae</taxon>
        <taxon>Streptophyta</taxon>
        <taxon>Embryophyta</taxon>
        <taxon>Tracheophyta</taxon>
        <taxon>Spermatophyta</taxon>
        <taxon>Magnoliopsida</taxon>
        <taxon>eudicotyledons</taxon>
        <taxon>Gunneridae</taxon>
        <taxon>Pentapetalae</taxon>
        <taxon>rosids</taxon>
        <taxon>fabids</taxon>
        <taxon>Rosales</taxon>
        <taxon>Rosaceae</taxon>
        <taxon>Amygdaloideae</taxon>
        <taxon>Amygdaleae</taxon>
        <taxon>Prunus</taxon>
    </lineage>
</organism>
<evidence type="ECO:0000256" key="10">
    <source>
        <dbReference type="ARBA" id="ARBA00022833"/>
    </source>
</evidence>
<dbReference type="FunFam" id="3.30.40.10:FF:000187">
    <property type="entry name" value="E3 ubiquitin-protein ligase ATL6"/>
    <property type="match status" value="1"/>
</dbReference>
<feature type="transmembrane region" description="Helical" evidence="16">
    <location>
        <begin position="47"/>
        <end position="66"/>
    </location>
</feature>
<feature type="chain" id="PRO_5012445342" description="RING-type E3 ubiquitin transferase" evidence="17">
    <location>
        <begin position="24"/>
        <end position="376"/>
    </location>
</feature>
<dbReference type="PROSITE" id="PS50089">
    <property type="entry name" value="ZF_RING_2"/>
    <property type="match status" value="1"/>
</dbReference>
<dbReference type="InterPro" id="IPR001841">
    <property type="entry name" value="Znf_RING"/>
</dbReference>
<evidence type="ECO:0000256" key="12">
    <source>
        <dbReference type="ARBA" id="ARBA00023136"/>
    </source>
</evidence>